<sequence length="59" mass="6849">MKHIFASCLQVLMRNDHRVQPTSVTLHHTTTMNNILASYIRLPLTVLGIQDQLVQCYQR</sequence>
<accession>A0A0E9T7Q9</accession>
<reference evidence="1" key="2">
    <citation type="journal article" date="2015" name="Fish Shellfish Immunol.">
        <title>Early steps in the European eel (Anguilla anguilla)-Vibrio vulnificus interaction in the gills: Role of the RtxA13 toxin.</title>
        <authorList>
            <person name="Callol A."/>
            <person name="Pajuelo D."/>
            <person name="Ebbesson L."/>
            <person name="Teles M."/>
            <person name="MacKenzie S."/>
            <person name="Amaro C."/>
        </authorList>
    </citation>
    <scope>NUCLEOTIDE SEQUENCE</scope>
</reference>
<dbReference type="AlphaFoldDB" id="A0A0E9T7Q9"/>
<organism evidence="1">
    <name type="scientific">Anguilla anguilla</name>
    <name type="common">European freshwater eel</name>
    <name type="synonym">Muraena anguilla</name>
    <dbReference type="NCBI Taxonomy" id="7936"/>
    <lineage>
        <taxon>Eukaryota</taxon>
        <taxon>Metazoa</taxon>
        <taxon>Chordata</taxon>
        <taxon>Craniata</taxon>
        <taxon>Vertebrata</taxon>
        <taxon>Euteleostomi</taxon>
        <taxon>Actinopterygii</taxon>
        <taxon>Neopterygii</taxon>
        <taxon>Teleostei</taxon>
        <taxon>Anguilliformes</taxon>
        <taxon>Anguillidae</taxon>
        <taxon>Anguilla</taxon>
    </lineage>
</organism>
<evidence type="ECO:0000313" key="1">
    <source>
        <dbReference type="EMBL" id="JAH48895.1"/>
    </source>
</evidence>
<reference evidence="1" key="1">
    <citation type="submission" date="2014-11" db="EMBL/GenBank/DDBJ databases">
        <authorList>
            <person name="Amaro Gonzalez C."/>
        </authorList>
    </citation>
    <scope>NUCLEOTIDE SEQUENCE</scope>
</reference>
<name>A0A0E9T7Q9_ANGAN</name>
<proteinExistence type="predicted"/>
<dbReference type="EMBL" id="GBXM01059682">
    <property type="protein sequence ID" value="JAH48895.1"/>
    <property type="molecule type" value="Transcribed_RNA"/>
</dbReference>
<protein>
    <submittedName>
        <fullName evidence="1">Uncharacterized protein</fullName>
    </submittedName>
</protein>